<name>A0AAE8MQ16_9PEZI</name>
<reference evidence="2" key="1">
    <citation type="submission" date="2018-03" db="EMBL/GenBank/DDBJ databases">
        <authorList>
            <person name="Guldener U."/>
        </authorList>
    </citation>
    <scope>NUCLEOTIDE SEQUENCE</scope>
</reference>
<dbReference type="Pfam" id="PF10295">
    <property type="entry name" value="DUF2406"/>
    <property type="match status" value="1"/>
</dbReference>
<feature type="compositionally biased region" description="Basic and acidic residues" evidence="1">
    <location>
        <begin position="45"/>
        <end position="57"/>
    </location>
</feature>
<dbReference type="AlphaFoldDB" id="A0AAE8MQ16"/>
<organism evidence="2 3">
    <name type="scientific">Cephalotrichum gorgonifer</name>
    <dbReference type="NCBI Taxonomy" id="2041049"/>
    <lineage>
        <taxon>Eukaryota</taxon>
        <taxon>Fungi</taxon>
        <taxon>Dikarya</taxon>
        <taxon>Ascomycota</taxon>
        <taxon>Pezizomycotina</taxon>
        <taxon>Sordariomycetes</taxon>
        <taxon>Hypocreomycetidae</taxon>
        <taxon>Microascales</taxon>
        <taxon>Microascaceae</taxon>
        <taxon>Cephalotrichum</taxon>
    </lineage>
</organism>
<feature type="compositionally biased region" description="Polar residues" evidence="1">
    <location>
        <begin position="231"/>
        <end position="248"/>
    </location>
</feature>
<feature type="compositionally biased region" description="Polar residues" evidence="1">
    <location>
        <begin position="281"/>
        <end position="295"/>
    </location>
</feature>
<comment type="caution">
    <text evidence="2">The sequence shown here is derived from an EMBL/GenBank/DDBJ whole genome shotgun (WGS) entry which is preliminary data.</text>
</comment>
<feature type="compositionally biased region" description="Basic residues" evidence="1">
    <location>
        <begin position="370"/>
        <end position="382"/>
    </location>
</feature>
<dbReference type="InterPro" id="IPR018809">
    <property type="entry name" value="DUF2406"/>
</dbReference>
<feature type="compositionally biased region" description="Polar residues" evidence="1">
    <location>
        <begin position="33"/>
        <end position="44"/>
    </location>
</feature>
<gene>
    <name evidence="2" type="ORF">DNG_00478</name>
</gene>
<dbReference type="PANTHER" id="PTHR28186:SF1">
    <property type="entry name" value="MEIOTICALLY UP-REGULATED GENE 9 PROTEIN"/>
    <property type="match status" value="1"/>
</dbReference>
<feature type="region of interest" description="Disordered" evidence="1">
    <location>
        <begin position="89"/>
        <end position="108"/>
    </location>
</feature>
<feature type="compositionally biased region" description="Gly residues" evidence="1">
    <location>
        <begin position="211"/>
        <end position="227"/>
    </location>
</feature>
<dbReference type="Proteomes" id="UP001187682">
    <property type="component" value="Unassembled WGS sequence"/>
</dbReference>
<dbReference type="PANTHER" id="PTHR28186">
    <property type="entry name" value="MEIOTICALLY UP-REGULATED GENE 9 PROTEIN"/>
    <property type="match status" value="1"/>
</dbReference>
<proteinExistence type="predicted"/>
<keyword evidence="3" id="KW-1185">Reference proteome</keyword>
<protein>
    <submittedName>
        <fullName evidence="2">Uncharacterized protein</fullName>
    </submittedName>
</protein>
<dbReference type="EMBL" id="ONZQ02000001">
    <property type="protein sequence ID" value="SPN96960.1"/>
    <property type="molecule type" value="Genomic_DNA"/>
</dbReference>
<evidence type="ECO:0000313" key="3">
    <source>
        <dbReference type="Proteomes" id="UP001187682"/>
    </source>
</evidence>
<accession>A0AAE8MQ16</accession>
<evidence type="ECO:0000256" key="1">
    <source>
        <dbReference type="SAM" id="MobiDB-lite"/>
    </source>
</evidence>
<feature type="region of interest" description="Disordered" evidence="1">
    <location>
        <begin position="1"/>
        <end position="68"/>
    </location>
</feature>
<feature type="compositionally biased region" description="Polar residues" evidence="1">
    <location>
        <begin position="1"/>
        <end position="10"/>
    </location>
</feature>
<sequence length="382" mass="41093">MASTNTQTRQPIAPRPRRGTGSFSFHSDKSNKSNRQSVARASETSAEKESHRLHSKADPTMAMNEAEPSYVAATERSMLAPLRSIQHKDMFGNPIAEPDRSNPTRSRWERPLDTIRSFEAAIDGPSGRGAAPSTRPGSEMEWNRRGSYYASRTNVPSRPPSIYSMAGNIPRYPQDAYYGNRSASQLDLKSSPGARDSYHEMSQQGSYTHNNGGGGYGGYNAGNGGLYPGRQNGSRPPQNAQYNQNQRDPNGVYPIQHRDRSYETVTSAASGSGSGGDQGSYRTDPSSSDNNSLNRASPPKPSPPTNDYGIGFNGAATYQPAAFSVGAGGNAARSTIQKKPVPGAMAGNPPVPPKSQALGSSAQEPEAGKRKSWLFRRFSKKA</sequence>
<feature type="region of interest" description="Disordered" evidence="1">
    <location>
        <begin position="119"/>
        <end position="382"/>
    </location>
</feature>
<feature type="compositionally biased region" description="Basic and acidic residues" evidence="1">
    <location>
        <begin position="97"/>
        <end position="108"/>
    </location>
</feature>
<evidence type="ECO:0000313" key="2">
    <source>
        <dbReference type="EMBL" id="SPN96960.1"/>
    </source>
</evidence>